<comment type="cofactor">
    <cofactor evidence="1">
        <name>Mg(2+)</name>
        <dbReference type="ChEBI" id="CHEBI:18420"/>
    </cofactor>
</comment>
<dbReference type="Gene3D" id="3.90.79.10">
    <property type="entry name" value="Nucleoside Triphosphate Pyrophosphohydrolase"/>
    <property type="match status" value="1"/>
</dbReference>
<evidence type="ECO:0000256" key="1">
    <source>
        <dbReference type="ARBA" id="ARBA00001946"/>
    </source>
</evidence>
<protein>
    <submittedName>
        <fullName evidence="4">8-oxo-dGTP pyrophosphatase MutT (NUDIX family)</fullName>
    </submittedName>
</protein>
<reference evidence="4 5" key="1">
    <citation type="submission" date="2020-08" db="EMBL/GenBank/DDBJ databases">
        <title>Genomic Encyclopedia of Type Strains, Phase IV (KMG-IV): sequencing the most valuable type-strain genomes for metagenomic binning, comparative biology and taxonomic classification.</title>
        <authorList>
            <person name="Goeker M."/>
        </authorList>
    </citation>
    <scope>NUCLEOTIDE SEQUENCE [LARGE SCALE GENOMIC DNA]</scope>
    <source>
        <strain evidence="4 5">DSM 27939</strain>
    </source>
</reference>
<sequence length="153" mass="16968">MTSPRPARMHANVHLVLERNGQLLLLLRQNTGYADGLYALVAGYVDEGQSSTAAAVIEAREEAGITVNTNDLDLVHVTHLRDDGGETRYGLFFRPRIWMGEPINLEPQYCAGLHWFAPDDLPKTMIPYVRHALTLALSGVPYSEWGFSSTADD</sequence>
<gene>
    <name evidence="4" type="ORF">HNQ08_005259</name>
</gene>
<proteinExistence type="predicted"/>
<feature type="domain" description="Nudix hydrolase" evidence="3">
    <location>
        <begin position="8"/>
        <end position="141"/>
    </location>
</feature>
<evidence type="ECO:0000256" key="2">
    <source>
        <dbReference type="ARBA" id="ARBA00022801"/>
    </source>
</evidence>
<dbReference type="Proteomes" id="UP000552709">
    <property type="component" value="Unassembled WGS sequence"/>
</dbReference>
<comment type="caution">
    <text evidence="4">The sequence shown here is derived from an EMBL/GenBank/DDBJ whole genome shotgun (WGS) entry which is preliminary data.</text>
</comment>
<dbReference type="GO" id="GO:0016787">
    <property type="term" value="F:hydrolase activity"/>
    <property type="evidence" value="ECO:0007669"/>
    <property type="project" value="UniProtKB-KW"/>
</dbReference>
<dbReference type="PROSITE" id="PS51462">
    <property type="entry name" value="NUDIX"/>
    <property type="match status" value="1"/>
</dbReference>
<organism evidence="4 5">
    <name type="scientific">Deinococcus humi</name>
    <dbReference type="NCBI Taxonomy" id="662880"/>
    <lineage>
        <taxon>Bacteria</taxon>
        <taxon>Thermotogati</taxon>
        <taxon>Deinococcota</taxon>
        <taxon>Deinococci</taxon>
        <taxon>Deinococcales</taxon>
        <taxon>Deinococcaceae</taxon>
        <taxon>Deinococcus</taxon>
    </lineage>
</organism>
<name>A0A7W8K003_9DEIO</name>
<keyword evidence="5" id="KW-1185">Reference proteome</keyword>
<evidence type="ECO:0000313" key="5">
    <source>
        <dbReference type="Proteomes" id="UP000552709"/>
    </source>
</evidence>
<evidence type="ECO:0000259" key="3">
    <source>
        <dbReference type="PROSITE" id="PS51462"/>
    </source>
</evidence>
<dbReference type="InterPro" id="IPR015797">
    <property type="entry name" value="NUDIX_hydrolase-like_dom_sf"/>
</dbReference>
<dbReference type="SUPFAM" id="SSF55811">
    <property type="entry name" value="Nudix"/>
    <property type="match status" value="1"/>
</dbReference>
<dbReference type="PANTHER" id="PTHR43046">
    <property type="entry name" value="GDP-MANNOSE MANNOSYL HYDROLASE"/>
    <property type="match status" value="1"/>
</dbReference>
<dbReference type="AlphaFoldDB" id="A0A7W8K003"/>
<dbReference type="RefSeq" id="WP_221284510.1">
    <property type="nucleotide sequence ID" value="NZ_JACHFL010000028.1"/>
</dbReference>
<dbReference type="Pfam" id="PF00293">
    <property type="entry name" value="NUDIX"/>
    <property type="match status" value="1"/>
</dbReference>
<keyword evidence="2" id="KW-0378">Hydrolase</keyword>
<dbReference type="PANTHER" id="PTHR43046:SF16">
    <property type="entry name" value="ADP-RIBOSE PYROPHOSPHATASE YJHB-RELATED"/>
    <property type="match status" value="1"/>
</dbReference>
<accession>A0A7W8K003</accession>
<evidence type="ECO:0000313" key="4">
    <source>
        <dbReference type="EMBL" id="MBB5366130.1"/>
    </source>
</evidence>
<dbReference type="InterPro" id="IPR000086">
    <property type="entry name" value="NUDIX_hydrolase_dom"/>
</dbReference>
<dbReference type="EMBL" id="JACHFL010000028">
    <property type="protein sequence ID" value="MBB5366130.1"/>
    <property type="molecule type" value="Genomic_DNA"/>
</dbReference>
<dbReference type="CDD" id="cd04683">
    <property type="entry name" value="NUDIX_Hydrolase"/>
    <property type="match status" value="1"/>
</dbReference>